<sequence>MAYVKWLPRAERDDDTNLFVINMELPTPPHQPFLPLEEGSNSLAQIEYNDFFAELVRMTPVCGMVQVAGDSYAIKVATKATVRKGRRCKLVADLTAAATGDRKAEEQPPNECRRLLKTAVTYAILVTGYDNIMFFRGRHTRLLSDSDSHMTGSDVD</sequence>
<organism>
    <name type="scientific">Branchiostoma floridae</name>
    <name type="common">Florida lancelet</name>
    <name type="synonym">Amphioxus</name>
    <dbReference type="NCBI Taxonomy" id="7739"/>
    <lineage>
        <taxon>Eukaryota</taxon>
        <taxon>Metazoa</taxon>
        <taxon>Chordata</taxon>
        <taxon>Cephalochordata</taxon>
        <taxon>Leptocardii</taxon>
        <taxon>Amphioxiformes</taxon>
        <taxon>Branchiostomatidae</taxon>
        <taxon>Branchiostoma</taxon>
    </lineage>
</organism>
<dbReference type="InParanoid" id="C3XUT2"/>
<protein>
    <submittedName>
        <fullName evidence="1">Uncharacterized protein</fullName>
    </submittedName>
</protein>
<dbReference type="AlphaFoldDB" id="C3XUT2"/>
<gene>
    <name evidence="1" type="ORF">BRAFLDRAFT_88887</name>
</gene>
<proteinExistence type="predicted"/>
<reference evidence="1" key="1">
    <citation type="journal article" date="2008" name="Nature">
        <title>The amphioxus genome and the evolution of the chordate karyotype.</title>
        <authorList>
            <consortium name="US DOE Joint Genome Institute (JGI-PGF)"/>
            <person name="Putnam N.H."/>
            <person name="Butts T."/>
            <person name="Ferrier D.E.K."/>
            <person name="Furlong R.F."/>
            <person name="Hellsten U."/>
            <person name="Kawashima T."/>
            <person name="Robinson-Rechavi M."/>
            <person name="Shoguchi E."/>
            <person name="Terry A."/>
            <person name="Yu J.-K."/>
            <person name="Benito-Gutierrez E.L."/>
            <person name="Dubchak I."/>
            <person name="Garcia-Fernandez J."/>
            <person name="Gibson-Brown J.J."/>
            <person name="Grigoriev I.V."/>
            <person name="Horton A.C."/>
            <person name="de Jong P.J."/>
            <person name="Jurka J."/>
            <person name="Kapitonov V.V."/>
            <person name="Kohara Y."/>
            <person name="Kuroki Y."/>
            <person name="Lindquist E."/>
            <person name="Lucas S."/>
            <person name="Osoegawa K."/>
            <person name="Pennacchio L.A."/>
            <person name="Salamov A.A."/>
            <person name="Satou Y."/>
            <person name="Sauka-Spengler T."/>
            <person name="Schmutz J."/>
            <person name="Shin-I T."/>
            <person name="Toyoda A."/>
            <person name="Bronner-Fraser M."/>
            <person name="Fujiyama A."/>
            <person name="Holland L.Z."/>
            <person name="Holland P.W.H."/>
            <person name="Satoh N."/>
            <person name="Rokhsar D.S."/>
        </authorList>
    </citation>
    <scope>NUCLEOTIDE SEQUENCE [LARGE SCALE GENOMIC DNA]</scope>
    <source>
        <strain evidence="1">S238N-H82</strain>
        <tissue evidence="1">Testes</tissue>
    </source>
</reference>
<accession>C3XUT2</accession>
<evidence type="ECO:0000313" key="1">
    <source>
        <dbReference type="EMBL" id="EEN68157.1"/>
    </source>
</evidence>
<dbReference type="EMBL" id="GG666467">
    <property type="protein sequence ID" value="EEN68157.1"/>
    <property type="molecule type" value="Genomic_DNA"/>
</dbReference>
<name>C3XUT2_BRAFL</name>